<sequence>MDSGNSADRSGLAKVFCNQKTLGLALTALALGFAPQAMARKMPDNSLVQVLQAAQQAYEADDCPGTLDLVTPIIESSGFDALAASARRPFLAMSAVCEASAGNTERATSRGRALTELPGAPAEIWNLRFAIDMQLGAYEDAVATLEGVQARDPSMLVVGRDLFDEQWMFILNQRLAKQDKDSDVRKRYLALISREDFAPARTQLGYDWMRYAHAAILARAGDAEGAKSVLARLRNAKALRDASLDTDLRALIPADFDLRAAVENEISVLKEIEREKPSLLSVTIAIADAQQMLGEGAKSLATLEAARPYGILEKQFSDRDDQINWWWDSLAQAYTMLGRYDDAQAAYRQAIAEGEDGVTGRNVSQVLNVTFIQRKFGDNKAVLETLETIDIEADDYASPYGKMTYHLAHGCASWALDHKAAAAKDIAWAEAHEDVSSRSLTQLYLCTGNEDAAAALLIRRLDDSDDRTKALVDLSYYQPTPETMPVDPEDAVLARVRDRDDVQAAIERAGGLRHFNIPSL</sequence>
<gene>
    <name evidence="1" type="ORF">GCM10011349_09240</name>
</gene>
<dbReference type="Gene3D" id="1.25.40.10">
    <property type="entry name" value="Tetratricopeptide repeat domain"/>
    <property type="match status" value="1"/>
</dbReference>
<dbReference type="InterPro" id="IPR011990">
    <property type="entry name" value="TPR-like_helical_dom_sf"/>
</dbReference>
<dbReference type="RefSeq" id="WP_188818508.1">
    <property type="nucleotide sequence ID" value="NZ_BMLK01000003.1"/>
</dbReference>
<protein>
    <recommendedName>
        <fullName evidence="3">Tetratricopeptide repeat protein</fullName>
    </recommendedName>
</protein>
<name>A0ABQ2JBV3_9SPHN</name>
<evidence type="ECO:0000313" key="1">
    <source>
        <dbReference type="EMBL" id="GGN44299.1"/>
    </source>
</evidence>
<accession>A0ABQ2JBV3</accession>
<dbReference type="SUPFAM" id="SSF48452">
    <property type="entry name" value="TPR-like"/>
    <property type="match status" value="2"/>
</dbReference>
<evidence type="ECO:0000313" key="2">
    <source>
        <dbReference type="Proteomes" id="UP000605099"/>
    </source>
</evidence>
<proteinExistence type="predicted"/>
<keyword evidence="2" id="KW-1185">Reference proteome</keyword>
<evidence type="ECO:0008006" key="3">
    <source>
        <dbReference type="Google" id="ProtNLM"/>
    </source>
</evidence>
<dbReference type="Proteomes" id="UP000605099">
    <property type="component" value="Unassembled WGS sequence"/>
</dbReference>
<comment type="caution">
    <text evidence="1">The sequence shown here is derived from an EMBL/GenBank/DDBJ whole genome shotgun (WGS) entry which is preliminary data.</text>
</comment>
<organism evidence="1 2">
    <name type="scientific">Novosphingobium indicum</name>
    <dbReference type="NCBI Taxonomy" id="462949"/>
    <lineage>
        <taxon>Bacteria</taxon>
        <taxon>Pseudomonadati</taxon>
        <taxon>Pseudomonadota</taxon>
        <taxon>Alphaproteobacteria</taxon>
        <taxon>Sphingomonadales</taxon>
        <taxon>Sphingomonadaceae</taxon>
        <taxon>Novosphingobium</taxon>
    </lineage>
</organism>
<dbReference type="EMBL" id="BMLK01000003">
    <property type="protein sequence ID" value="GGN44299.1"/>
    <property type="molecule type" value="Genomic_DNA"/>
</dbReference>
<reference evidence="2" key="1">
    <citation type="journal article" date="2019" name="Int. J. Syst. Evol. Microbiol.">
        <title>The Global Catalogue of Microorganisms (GCM) 10K type strain sequencing project: providing services to taxonomists for standard genome sequencing and annotation.</title>
        <authorList>
            <consortium name="The Broad Institute Genomics Platform"/>
            <consortium name="The Broad Institute Genome Sequencing Center for Infectious Disease"/>
            <person name="Wu L."/>
            <person name="Ma J."/>
        </authorList>
    </citation>
    <scope>NUCLEOTIDE SEQUENCE [LARGE SCALE GENOMIC DNA]</scope>
    <source>
        <strain evidence="2">CGMCC 1.6784</strain>
    </source>
</reference>